<sequence length="48" mass="5874">MEKSSSVKAFRPYLILFLSILGINYIKLGIKYINSHKKKRYRIYRYLF</sequence>
<evidence type="ECO:0000256" key="1">
    <source>
        <dbReference type="SAM" id="Phobius"/>
    </source>
</evidence>
<dbReference type="STRING" id="243275.TDE_1239"/>
<keyword evidence="1" id="KW-0472">Membrane</keyword>
<dbReference type="EMBL" id="AE017226">
    <property type="protein sequence ID" value="AAS11757.1"/>
    <property type="molecule type" value="Genomic_DNA"/>
</dbReference>
<evidence type="ECO:0000313" key="3">
    <source>
        <dbReference type="Proteomes" id="UP000008212"/>
    </source>
</evidence>
<feature type="transmembrane region" description="Helical" evidence="1">
    <location>
        <begin position="12"/>
        <end position="30"/>
    </location>
</feature>
<dbReference type="PaxDb" id="243275-TDE_1239"/>
<keyword evidence="3" id="KW-1185">Reference proteome</keyword>
<accession>Q73NB6</accession>
<dbReference type="Proteomes" id="UP000008212">
    <property type="component" value="Chromosome"/>
</dbReference>
<dbReference type="HOGENOM" id="CLU_3158999_0_0_12"/>
<reference evidence="2 3" key="1">
    <citation type="journal article" date="2004" name="Proc. Natl. Acad. Sci. U.S.A.">
        <title>Comparison of the genome of the oral pathogen Treponema denticola with other spirochete genomes.</title>
        <authorList>
            <person name="Seshadri R."/>
            <person name="Myers G.S."/>
            <person name="Tettelin H."/>
            <person name="Eisen J.A."/>
            <person name="Heidelberg J.F."/>
            <person name="Dodson R.J."/>
            <person name="Davidsen T.M."/>
            <person name="DeBoy R.T."/>
            <person name="Fouts D.E."/>
            <person name="Haft D.H."/>
            <person name="Selengut J."/>
            <person name="Ren Q."/>
            <person name="Brinkac L.M."/>
            <person name="Madupu R."/>
            <person name="Kolonay J."/>
            <person name="Durkin S.A."/>
            <person name="Daugherty S.C."/>
            <person name="Shetty J."/>
            <person name="Shvartsbeyn A."/>
            <person name="Gebregeorgis E."/>
            <person name="Geer K."/>
            <person name="Tsegaye G."/>
            <person name="Malek J."/>
            <person name="Ayodeji B."/>
            <person name="Shatsman S."/>
            <person name="McLeod M.P."/>
            <person name="Smajs D."/>
            <person name="Howell J.K."/>
            <person name="Pal S."/>
            <person name="Amin A."/>
            <person name="Vashisth P."/>
            <person name="McNeill T.Z."/>
            <person name="Xiang Q."/>
            <person name="Sodergren E."/>
            <person name="Baca E."/>
            <person name="Weinstock G.M."/>
            <person name="Norris S.J."/>
            <person name="Fraser C.M."/>
            <person name="Paulsen I.T."/>
        </authorList>
    </citation>
    <scope>NUCLEOTIDE SEQUENCE [LARGE SCALE GENOMIC DNA]</scope>
    <source>
        <strain evidence="3">ATCC 35405 / DSM 14222 / CIP 103919 / JCM 8153 / KCTC 15104</strain>
    </source>
</reference>
<evidence type="ECO:0000313" key="2">
    <source>
        <dbReference type="EMBL" id="AAS11757.1"/>
    </source>
</evidence>
<keyword evidence="1" id="KW-0812">Transmembrane</keyword>
<dbReference type="AlphaFoldDB" id="Q73NB6"/>
<proteinExistence type="predicted"/>
<dbReference type="KEGG" id="tde:TDE_1239"/>
<keyword evidence="1" id="KW-1133">Transmembrane helix</keyword>
<gene>
    <name evidence="2" type="ordered locus">TDE_1239</name>
</gene>
<name>Q73NB6_TREDE</name>
<protein>
    <submittedName>
        <fullName evidence="2">Uncharacterized protein</fullName>
    </submittedName>
</protein>
<organism evidence="2 3">
    <name type="scientific">Treponema denticola (strain ATCC 35405 / DSM 14222 / CIP 103919 / JCM 8153 / KCTC 15104)</name>
    <dbReference type="NCBI Taxonomy" id="243275"/>
    <lineage>
        <taxon>Bacteria</taxon>
        <taxon>Pseudomonadati</taxon>
        <taxon>Spirochaetota</taxon>
        <taxon>Spirochaetia</taxon>
        <taxon>Spirochaetales</taxon>
        <taxon>Treponemataceae</taxon>
        <taxon>Treponema</taxon>
    </lineage>
</organism>